<dbReference type="Proteomes" id="UP000789920">
    <property type="component" value="Unassembled WGS sequence"/>
</dbReference>
<name>A0ACA9QRA7_9GLOM</name>
<reference evidence="1" key="1">
    <citation type="submission" date="2021-06" db="EMBL/GenBank/DDBJ databases">
        <authorList>
            <person name="Kallberg Y."/>
            <person name="Tangrot J."/>
            <person name="Rosling A."/>
        </authorList>
    </citation>
    <scope>NUCLEOTIDE SEQUENCE</scope>
    <source>
        <strain evidence="1">MA461A</strain>
    </source>
</reference>
<comment type="caution">
    <text evidence="1">The sequence shown here is derived from an EMBL/GenBank/DDBJ whole genome shotgun (WGS) entry which is preliminary data.</text>
</comment>
<proteinExistence type="predicted"/>
<dbReference type="EMBL" id="CAJVQC010037122">
    <property type="protein sequence ID" value="CAG8762989.1"/>
    <property type="molecule type" value="Genomic_DNA"/>
</dbReference>
<gene>
    <name evidence="1" type="ORF">RPERSI_LOCUS15453</name>
</gene>
<evidence type="ECO:0000313" key="2">
    <source>
        <dbReference type="Proteomes" id="UP000789920"/>
    </source>
</evidence>
<keyword evidence="2" id="KW-1185">Reference proteome</keyword>
<feature type="non-terminal residue" evidence="1">
    <location>
        <position position="47"/>
    </location>
</feature>
<accession>A0ACA9QRA7</accession>
<protein>
    <submittedName>
        <fullName evidence="1">907_t:CDS:1</fullName>
    </submittedName>
</protein>
<organism evidence="1 2">
    <name type="scientific">Racocetra persica</name>
    <dbReference type="NCBI Taxonomy" id="160502"/>
    <lineage>
        <taxon>Eukaryota</taxon>
        <taxon>Fungi</taxon>
        <taxon>Fungi incertae sedis</taxon>
        <taxon>Mucoromycota</taxon>
        <taxon>Glomeromycotina</taxon>
        <taxon>Glomeromycetes</taxon>
        <taxon>Diversisporales</taxon>
        <taxon>Gigasporaceae</taxon>
        <taxon>Racocetra</taxon>
    </lineage>
</organism>
<sequence>MACSAIKTILPIEPTNSKPEKILRALPNHDKSETRGFATLKNSIRKT</sequence>
<evidence type="ECO:0000313" key="1">
    <source>
        <dbReference type="EMBL" id="CAG8762989.1"/>
    </source>
</evidence>